<name>A0A8J5MZC2_HOMAM</name>
<dbReference type="PANTHER" id="PTHR45913:SF19">
    <property type="entry name" value="LOW QUALITY PROTEIN: ZINC FINGER BED DOMAIN-CONTAINING PROTEIN 5-LIKE"/>
    <property type="match status" value="1"/>
</dbReference>
<dbReference type="AlphaFoldDB" id="A0A8J5MZC2"/>
<dbReference type="PANTHER" id="PTHR45913">
    <property type="entry name" value="EPM2A-INTERACTING PROTEIN 1"/>
    <property type="match status" value="1"/>
</dbReference>
<reference evidence="1" key="1">
    <citation type="journal article" date="2021" name="Sci. Adv.">
        <title>The American lobster genome reveals insights on longevity, neural, and immune adaptations.</title>
        <authorList>
            <person name="Polinski J.M."/>
            <person name="Zimin A.V."/>
            <person name="Clark K.F."/>
            <person name="Kohn A.B."/>
            <person name="Sadowski N."/>
            <person name="Timp W."/>
            <person name="Ptitsyn A."/>
            <person name="Khanna P."/>
            <person name="Romanova D.Y."/>
            <person name="Williams P."/>
            <person name="Greenwood S.J."/>
            <person name="Moroz L.L."/>
            <person name="Walt D.R."/>
            <person name="Bodnar A.G."/>
        </authorList>
    </citation>
    <scope>NUCLEOTIDE SEQUENCE</scope>
    <source>
        <strain evidence="1">GMGI-L3</strain>
    </source>
</reference>
<dbReference type="EMBL" id="JAHLQT010015926">
    <property type="protein sequence ID" value="KAG7169568.1"/>
    <property type="molecule type" value="Genomic_DNA"/>
</dbReference>
<keyword evidence="2" id="KW-1185">Reference proteome</keyword>
<feature type="non-terminal residue" evidence="1">
    <location>
        <position position="1"/>
    </location>
</feature>
<protein>
    <submittedName>
        <fullName evidence="1">SCAN domain-containing protein 3-like 17</fullName>
    </submittedName>
</protein>
<gene>
    <name evidence="1" type="primary">ZBED9-L17</name>
    <name evidence="1" type="ORF">Hamer_G023568</name>
</gene>
<comment type="caution">
    <text evidence="1">The sequence shown here is derived from an EMBL/GenBank/DDBJ whole genome shotgun (WGS) entry which is preliminary data.</text>
</comment>
<accession>A0A8J5MZC2</accession>
<sequence>VVSAACMAHVSQELHNKFVRFSVGPRTTLPYPTLPYPTLPYPLESQPVRVVYKCILTYVFLCDIKEEYLFCTQLETTTTAVDMMEKLSSFFTAYRINWENCCGLNRLNLKLQGKERNVFYLMDCLRAFLAKLQNWQRKVNTGNVAMFENLSTVLDETEDHLLDPSLKTEITQHLKSLEYGFPEIFIDLSWLVLFLGSRQFTSNINVSECHHDRPPLYTRQNIDYLKPGLLIVVTWLSSPPSPGSPHLPHLALLTSLTWLSSPPSPGSLPSPHLALLTSLTWLSSLLHLAFPTATTGTRPQVSGMHTLNILTPRYTATGERYTYLNILTPRYTATGTRPQVSGIHTLNILTPRYTATGTRPQVSGIHTLNILTPRTRPQVHGQVSGIHTLNILTPRYTATGTRPQVSGIHTLNILTPRYTATGERYTYSKHINSQVHGHRYTATGERYTYSNILTPRYTATGTRPQVSGIHTLNILTPRYTATGERYTYSNILTPRYTAT</sequence>
<dbReference type="Proteomes" id="UP000747542">
    <property type="component" value="Unassembled WGS sequence"/>
</dbReference>
<organism evidence="1 2">
    <name type="scientific">Homarus americanus</name>
    <name type="common">American lobster</name>
    <dbReference type="NCBI Taxonomy" id="6706"/>
    <lineage>
        <taxon>Eukaryota</taxon>
        <taxon>Metazoa</taxon>
        <taxon>Ecdysozoa</taxon>
        <taxon>Arthropoda</taxon>
        <taxon>Crustacea</taxon>
        <taxon>Multicrustacea</taxon>
        <taxon>Malacostraca</taxon>
        <taxon>Eumalacostraca</taxon>
        <taxon>Eucarida</taxon>
        <taxon>Decapoda</taxon>
        <taxon>Pleocyemata</taxon>
        <taxon>Astacidea</taxon>
        <taxon>Nephropoidea</taxon>
        <taxon>Nephropidae</taxon>
        <taxon>Homarus</taxon>
    </lineage>
</organism>
<feature type="non-terminal residue" evidence="1">
    <location>
        <position position="499"/>
    </location>
</feature>
<proteinExistence type="predicted"/>
<evidence type="ECO:0000313" key="1">
    <source>
        <dbReference type="EMBL" id="KAG7169568.1"/>
    </source>
</evidence>
<evidence type="ECO:0000313" key="2">
    <source>
        <dbReference type="Proteomes" id="UP000747542"/>
    </source>
</evidence>